<dbReference type="AlphaFoldDB" id="A0A1W0E5C6"/>
<dbReference type="GO" id="GO:0031499">
    <property type="term" value="C:TRAMP complex"/>
    <property type="evidence" value="ECO:0007669"/>
    <property type="project" value="TreeGrafter"/>
</dbReference>
<dbReference type="SMR" id="A0A1W0E5C6"/>
<dbReference type="STRING" id="646526.A0A1W0E5C6"/>
<dbReference type="PANTHER" id="PTHR23092:SF15">
    <property type="entry name" value="INACTIVE NON-CANONICAL POLY(A) RNA POLYMERASE PROTEIN TRF4-2-RELATED"/>
    <property type="match status" value="1"/>
</dbReference>
<dbReference type="InterPro" id="IPR043519">
    <property type="entry name" value="NT_sf"/>
</dbReference>
<dbReference type="CDD" id="cd05402">
    <property type="entry name" value="NT_PAP_TUTase"/>
    <property type="match status" value="1"/>
</dbReference>
<proteinExistence type="predicted"/>
<dbReference type="OrthoDB" id="273917at2759"/>
<dbReference type="GO" id="GO:0043634">
    <property type="term" value="P:polyadenylation-dependent ncRNA catabolic process"/>
    <property type="evidence" value="ECO:0007669"/>
    <property type="project" value="TreeGrafter"/>
</dbReference>
<dbReference type="SUPFAM" id="SSF81631">
    <property type="entry name" value="PAP/OAS1 substrate-binding domain"/>
    <property type="match status" value="1"/>
</dbReference>
<dbReference type="Gene3D" id="1.10.1410.10">
    <property type="match status" value="1"/>
</dbReference>
<dbReference type="InterPro" id="IPR054708">
    <property type="entry name" value="MTPAP-like_central"/>
</dbReference>
<comment type="caution">
    <text evidence="2">The sequence shown here is derived from an EMBL/GenBank/DDBJ whole genome shotgun (WGS) entry which is preliminary data.</text>
</comment>
<organism evidence="2 3">
    <name type="scientific">Ecytonucleospora hepatopenaei</name>
    <dbReference type="NCBI Taxonomy" id="646526"/>
    <lineage>
        <taxon>Eukaryota</taxon>
        <taxon>Fungi</taxon>
        <taxon>Fungi incertae sedis</taxon>
        <taxon>Microsporidia</taxon>
        <taxon>Enterocytozoonidae</taxon>
        <taxon>Ecytonucleospora</taxon>
    </lineage>
</organism>
<gene>
    <name evidence="2" type="primary">PAPD7</name>
    <name evidence="2" type="ORF">EHP00_1826</name>
</gene>
<dbReference type="VEuPathDB" id="MicrosporidiaDB:EHP00_1826"/>
<evidence type="ECO:0000313" key="2">
    <source>
        <dbReference type="EMBL" id="OQS54428.1"/>
    </source>
</evidence>
<keyword evidence="3" id="KW-1185">Reference proteome</keyword>
<dbReference type="Pfam" id="PF22600">
    <property type="entry name" value="MTPAP-like_central"/>
    <property type="match status" value="1"/>
</dbReference>
<dbReference type="PANTHER" id="PTHR23092">
    <property type="entry name" value="POLY(A) RNA POLYMERASE"/>
    <property type="match status" value="1"/>
</dbReference>
<dbReference type="EMBL" id="MNPJ01000020">
    <property type="protein sequence ID" value="OQS54428.1"/>
    <property type="molecule type" value="Genomic_DNA"/>
</dbReference>
<dbReference type="GO" id="GO:0031123">
    <property type="term" value="P:RNA 3'-end processing"/>
    <property type="evidence" value="ECO:0007669"/>
    <property type="project" value="TreeGrafter"/>
</dbReference>
<evidence type="ECO:0000259" key="1">
    <source>
        <dbReference type="Pfam" id="PF22600"/>
    </source>
</evidence>
<sequence length="379" mass="44704">MVYDGRKQRFKYRCVSVIDELPHLKDKLRYENNISKLNHDLLEVYKKIALKNEECNLREDIFKRFKKAIEMEFEKLRIKVNVGKYGSFMTGLMVGQSDIDITILFPEVTEEEEKEGKYLPYSYSDVNEVLKNCFKMLLKHDLCVGEIVHIKKTKIPILKCIEKEYDIKIDISVGMTEGVSSGEFVCRKLQEYKDLKYLCILVKYFLKRRNLSMCYTGGLSAYAQFLLVLNFIQLHPLSDAANIKDNIGTYLMDFFLFYGEFNYSCALVDVKNIRYKVNTSRELFIDDPVVDGLKNVAAKCSQFDKIQNIFMTSYKIMAKALSMSIHNKDICHLWFKFNTKELYDREQNIKKYIENKQDETKVKKKKTKEVKKERLVRKL</sequence>
<dbReference type="GO" id="GO:0005730">
    <property type="term" value="C:nucleolus"/>
    <property type="evidence" value="ECO:0007669"/>
    <property type="project" value="TreeGrafter"/>
</dbReference>
<dbReference type="InterPro" id="IPR045862">
    <property type="entry name" value="Trf4-like"/>
</dbReference>
<dbReference type="GO" id="GO:0003729">
    <property type="term" value="F:mRNA binding"/>
    <property type="evidence" value="ECO:0007669"/>
    <property type="project" value="TreeGrafter"/>
</dbReference>
<reference evidence="2 3" key="1">
    <citation type="journal article" date="2017" name="Environ. Microbiol.">
        <title>Decay of the glycolytic pathway and adaptation to intranuclear parasitism within Enterocytozoonidae microsporidia.</title>
        <authorList>
            <person name="Wiredu Boakye D."/>
            <person name="Jaroenlak P."/>
            <person name="Prachumwat A."/>
            <person name="Williams T.A."/>
            <person name="Bateman K.S."/>
            <person name="Itsathitphaisarn O."/>
            <person name="Sritunyalucksana K."/>
            <person name="Paszkiewicz K.H."/>
            <person name="Moore K.A."/>
            <person name="Stentiford G.D."/>
            <person name="Williams B.A."/>
        </authorList>
    </citation>
    <scope>NUCLEOTIDE SEQUENCE [LARGE SCALE GENOMIC DNA]</scope>
    <source>
        <strain evidence="2 3">TH1</strain>
    </source>
</reference>
<name>A0A1W0E5C6_9MICR</name>
<dbReference type="SUPFAM" id="SSF81301">
    <property type="entry name" value="Nucleotidyltransferase"/>
    <property type="match status" value="1"/>
</dbReference>
<feature type="domain" description="Poly(A) RNA polymerase mitochondrial-like central palm" evidence="1">
    <location>
        <begin position="37"/>
        <end position="183"/>
    </location>
</feature>
<dbReference type="Proteomes" id="UP000192758">
    <property type="component" value="Unassembled WGS sequence"/>
</dbReference>
<accession>A0A1W0E5C6</accession>
<dbReference type="GO" id="GO:1990817">
    <property type="term" value="F:poly(A) RNA polymerase activity"/>
    <property type="evidence" value="ECO:0007669"/>
    <property type="project" value="InterPro"/>
</dbReference>
<dbReference type="Gene3D" id="3.30.460.10">
    <property type="entry name" value="Beta Polymerase, domain 2"/>
    <property type="match status" value="1"/>
</dbReference>
<evidence type="ECO:0000313" key="3">
    <source>
        <dbReference type="Proteomes" id="UP000192758"/>
    </source>
</evidence>
<dbReference type="GO" id="GO:0010605">
    <property type="term" value="P:negative regulation of macromolecule metabolic process"/>
    <property type="evidence" value="ECO:0007669"/>
    <property type="project" value="UniProtKB-ARBA"/>
</dbReference>
<protein>
    <submittedName>
        <fullName evidence="2">PAPD7</fullName>
    </submittedName>
</protein>